<dbReference type="GO" id="GO:0016747">
    <property type="term" value="F:acyltransferase activity, transferring groups other than amino-acyl groups"/>
    <property type="evidence" value="ECO:0007669"/>
    <property type="project" value="InterPro"/>
</dbReference>
<dbReference type="AlphaFoldDB" id="A0A367F6U6"/>
<comment type="caution">
    <text evidence="3">The sequence shown here is derived from an EMBL/GenBank/DDBJ whole genome shotgun (WGS) entry which is preliminary data.</text>
</comment>
<feature type="region of interest" description="Disordered" evidence="1">
    <location>
        <begin position="181"/>
        <end position="284"/>
    </location>
</feature>
<proteinExistence type="predicted"/>
<evidence type="ECO:0000313" key="4">
    <source>
        <dbReference type="Proteomes" id="UP000253507"/>
    </source>
</evidence>
<dbReference type="CDD" id="cd04301">
    <property type="entry name" value="NAT_SF"/>
    <property type="match status" value="1"/>
</dbReference>
<keyword evidence="4" id="KW-1185">Reference proteome</keyword>
<evidence type="ECO:0000256" key="1">
    <source>
        <dbReference type="SAM" id="MobiDB-lite"/>
    </source>
</evidence>
<dbReference type="EMBL" id="QOIM01000018">
    <property type="protein sequence ID" value="RCG25270.1"/>
    <property type="molecule type" value="Genomic_DNA"/>
</dbReference>
<protein>
    <submittedName>
        <fullName evidence="3">N-acetyltransferase</fullName>
    </submittedName>
</protein>
<evidence type="ECO:0000313" key="3">
    <source>
        <dbReference type="EMBL" id="RCG25270.1"/>
    </source>
</evidence>
<name>A0A367F6U6_9ACTN</name>
<dbReference type="Gene3D" id="3.40.630.30">
    <property type="match status" value="1"/>
</dbReference>
<dbReference type="InterPro" id="IPR051531">
    <property type="entry name" value="N-acetyltransferase"/>
</dbReference>
<reference evidence="3 4" key="1">
    <citation type="submission" date="2018-06" db="EMBL/GenBank/DDBJ databases">
        <title>Streptomyces reniochalinae sp. nov. and Streptomyces diacarnus sp. nov. from marine sponges.</title>
        <authorList>
            <person name="Li L."/>
        </authorList>
    </citation>
    <scope>NUCLEOTIDE SEQUENCE [LARGE SCALE GENOMIC DNA]</scope>
    <source>
        <strain evidence="3 4">LHW50302</strain>
    </source>
</reference>
<dbReference type="PANTHER" id="PTHR43792:SF13">
    <property type="entry name" value="ACETYLTRANSFERASE"/>
    <property type="match status" value="1"/>
</dbReference>
<accession>A0A367F6U6</accession>
<gene>
    <name evidence="3" type="ORF">DQ392_01880</name>
</gene>
<feature type="compositionally biased region" description="Basic and acidic residues" evidence="1">
    <location>
        <begin position="274"/>
        <end position="284"/>
    </location>
</feature>
<dbReference type="PROSITE" id="PS51186">
    <property type="entry name" value="GNAT"/>
    <property type="match status" value="1"/>
</dbReference>
<dbReference type="InterPro" id="IPR016181">
    <property type="entry name" value="Acyl_CoA_acyltransferase"/>
</dbReference>
<dbReference type="OrthoDB" id="3402863at2"/>
<dbReference type="SUPFAM" id="SSF55729">
    <property type="entry name" value="Acyl-CoA N-acyltransferases (Nat)"/>
    <property type="match status" value="1"/>
</dbReference>
<feature type="domain" description="N-acetyltransferase" evidence="2">
    <location>
        <begin position="24"/>
        <end position="172"/>
    </location>
</feature>
<keyword evidence="3" id="KW-0808">Transferase</keyword>
<evidence type="ECO:0000259" key="2">
    <source>
        <dbReference type="PROSITE" id="PS51186"/>
    </source>
</evidence>
<dbReference type="InterPro" id="IPR000182">
    <property type="entry name" value="GNAT_dom"/>
</dbReference>
<sequence length="284" mass="30453">MRSPERVRFVELSGGTMSALLKGGLTEAGRVAGVPLTEYFVTDEARWLWRYRLSQMAADPGHARWMLRQAVVDDSGPVAGHAGFHGPPDEVGMVEIGYCIAPDFRRQGYARSALIELLRRASAETAVTTVRATMSPDNVASLATISGLGFVEVGEQWDEENGREIVFEVPVRRVPSAGFRPLEGNLAERGGDGLLPRLGAPRHPAPTGHRNPPGAGTRRALAPAQAAPAPPGHWHSPAPVPTGHTSLPKEPPAGPFHHAGASTPVPHRAVAARCGRERRLTCRR</sequence>
<organism evidence="3 4">
    <name type="scientific">Streptomyces reniochalinae</name>
    <dbReference type="NCBI Taxonomy" id="2250578"/>
    <lineage>
        <taxon>Bacteria</taxon>
        <taxon>Bacillati</taxon>
        <taxon>Actinomycetota</taxon>
        <taxon>Actinomycetes</taxon>
        <taxon>Kitasatosporales</taxon>
        <taxon>Streptomycetaceae</taxon>
        <taxon>Streptomyces</taxon>
    </lineage>
</organism>
<dbReference type="Pfam" id="PF13302">
    <property type="entry name" value="Acetyltransf_3"/>
    <property type="match status" value="1"/>
</dbReference>
<dbReference type="PANTHER" id="PTHR43792">
    <property type="entry name" value="GNAT FAMILY, PUTATIVE (AFU_ORTHOLOGUE AFUA_3G00765)-RELATED-RELATED"/>
    <property type="match status" value="1"/>
</dbReference>
<dbReference type="Proteomes" id="UP000253507">
    <property type="component" value="Unassembled WGS sequence"/>
</dbReference>